<comment type="caution">
    <text evidence="2">The sequence shown here is derived from an EMBL/GenBank/DDBJ whole genome shotgun (WGS) entry which is preliminary data.</text>
</comment>
<gene>
    <name evidence="2" type="ORF">HF852_10280</name>
</gene>
<reference evidence="2 3" key="1">
    <citation type="submission" date="2020-04" db="EMBL/GenBank/DDBJ databases">
        <authorList>
            <person name="Hitch T.C.A."/>
            <person name="Wylensek D."/>
            <person name="Clavel T."/>
        </authorList>
    </citation>
    <scope>NUCLEOTIDE SEQUENCE [LARGE SCALE GENOMIC DNA]</scope>
    <source>
        <strain evidence="2 3">BL-383-APC-2I</strain>
    </source>
</reference>
<sequence length="128" mass="13940">MTEKVKKKVSRSTVARQRAREAMRLEAARQKWMESALVSAFSAVAAHEDAMIKLGEAVVELREIGESNASIADRLGVERRVVSEAWALCRPEEESVSDETVAEGGDEASPDDSASRNEHVVRPGFNGG</sequence>
<protein>
    <submittedName>
        <fullName evidence="2">Uncharacterized protein</fullName>
    </submittedName>
</protein>
<dbReference type="RefSeq" id="WP_168938183.1">
    <property type="nucleotide sequence ID" value="NZ_JABAGA010000006.1"/>
</dbReference>
<proteinExistence type="predicted"/>
<feature type="region of interest" description="Disordered" evidence="1">
    <location>
        <begin position="92"/>
        <end position="128"/>
    </location>
</feature>
<evidence type="ECO:0000313" key="3">
    <source>
        <dbReference type="Proteomes" id="UP000589552"/>
    </source>
</evidence>
<evidence type="ECO:0000256" key="1">
    <source>
        <dbReference type="SAM" id="MobiDB-lite"/>
    </source>
</evidence>
<dbReference type="AlphaFoldDB" id="A0A7X9XUA5"/>
<name>A0A7X9XUA5_9CORY</name>
<dbReference type="EMBL" id="JABAGA010000006">
    <property type="protein sequence ID" value="NMF09976.1"/>
    <property type="molecule type" value="Genomic_DNA"/>
</dbReference>
<accession>A0A7X9XUA5</accession>
<dbReference type="Proteomes" id="UP000589552">
    <property type="component" value="Unassembled WGS sequence"/>
</dbReference>
<evidence type="ECO:0000313" key="2">
    <source>
        <dbReference type="EMBL" id="NMF09976.1"/>
    </source>
</evidence>
<organism evidence="2 3">
    <name type="scientific">Corynebacterium xerosis</name>
    <dbReference type="NCBI Taxonomy" id="1725"/>
    <lineage>
        <taxon>Bacteria</taxon>
        <taxon>Bacillati</taxon>
        <taxon>Actinomycetota</taxon>
        <taxon>Actinomycetes</taxon>
        <taxon>Mycobacteriales</taxon>
        <taxon>Corynebacteriaceae</taxon>
        <taxon>Corynebacterium</taxon>
    </lineage>
</organism>
<feature type="compositionally biased region" description="Acidic residues" evidence="1">
    <location>
        <begin position="94"/>
        <end position="110"/>
    </location>
</feature>